<name>A0ACA9LA46_9GLOM</name>
<evidence type="ECO:0000313" key="2">
    <source>
        <dbReference type="Proteomes" id="UP000789525"/>
    </source>
</evidence>
<dbReference type="EMBL" id="CAJVPT010005175">
    <property type="protein sequence ID" value="CAG8517283.1"/>
    <property type="molecule type" value="Genomic_DNA"/>
</dbReference>
<sequence>MSRSSTSDQTYDSPSDSEGSIKAKRSFYLDYFIGPGEIDWKIKEDSTVKCKSKEILSNDEELYNPQGLHEYFDDESWKANKTSKSSAQTMKQFDPILSGSKPDFTIRTINPKKFVELMFAEIKPPNTRADLVNEDLVTLGKTMRASFDKSLENGVDLVICGLHVFGWYSKTNSFHRNATFTNFAFTILGYLGRCYIIDLRYDGLYRMILVGEFRFPEDPTTWGTLMSYFQVMATMQILVNEGATKYQYTRKGSKQENPANLKFIKPMFLFPMK</sequence>
<gene>
    <name evidence="1" type="ORF">ACOLOM_LOCUS3493</name>
</gene>
<evidence type="ECO:0000313" key="1">
    <source>
        <dbReference type="EMBL" id="CAG8517283.1"/>
    </source>
</evidence>
<feature type="non-terminal residue" evidence="1">
    <location>
        <position position="273"/>
    </location>
</feature>
<protein>
    <submittedName>
        <fullName evidence="1">16719_t:CDS:1</fullName>
    </submittedName>
</protein>
<proteinExistence type="predicted"/>
<keyword evidence="2" id="KW-1185">Reference proteome</keyword>
<comment type="caution">
    <text evidence="1">The sequence shown here is derived from an EMBL/GenBank/DDBJ whole genome shotgun (WGS) entry which is preliminary data.</text>
</comment>
<accession>A0ACA9LA46</accession>
<reference evidence="1" key="1">
    <citation type="submission" date="2021-06" db="EMBL/GenBank/DDBJ databases">
        <authorList>
            <person name="Kallberg Y."/>
            <person name="Tangrot J."/>
            <person name="Rosling A."/>
        </authorList>
    </citation>
    <scope>NUCLEOTIDE SEQUENCE</scope>
    <source>
        <strain evidence="1">CL356</strain>
    </source>
</reference>
<dbReference type="Proteomes" id="UP000789525">
    <property type="component" value="Unassembled WGS sequence"/>
</dbReference>
<organism evidence="1 2">
    <name type="scientific">Acaulospora colombiana</name>
    <dbReference type="NCBI Taxonomy" id="27376"/>
    <lineage>
        <taxon>Eukaryota</taxon>
        <taxon>Fungi</taxon>
        <taxon>Fungi incertae sedis</taxon>
        <taxon>Mucoromycota</taxon>
        <taxon>Glomeromycotina</taxon>
        <taxon>Glomeromycetes</taxon>
        <taxon>Diversisporales</taxon>
        <taxon>Acaulosporaceae</taxon>
        <taxon>Acaulospora</taxon>
    </lineage>
</organism>